<organism evidence="2 3">
    <name type="scientific">Stylosanthes scabra</name>
    <dbReference type="NCBI Taxonomy" id="79078"/>
    <lineage>
        <taxon>Eukaryota</taxon>
        <taxon>Viridiplantae</taxon>
        <taxon>Streptophyta</taxon>
        <taxon>Embryophyta</taxon>
        <taxon>Tracheophyta</taxon>
        <taxon>Spermatophyta</taxon>
        <taxon>Magnoliopsida</taxon>
        <taxon>eudicotyledons</taxon>
        <taxon>Gunneridae</taxon>
        <taxon>Pentapetalae</taxon>
        <taxon>rosids</taxon>
        <taxon>fabids</taxon>
        <taxon>Fabales</taxon>
        <taxon>Fabaceae</taxon>
        <taxon>Papilionoideae</taxon>
        <taxon>50 kb inversion clade</taxon>
        <taxon>dalbergioids sensu lato</taxon>
        <taxon>Dalbergieae</taxon>
        <taxon>Pterocarpus clade</taxon>
        <taxon>Stylosanthes</taxon>
    </lineage>
</organism>
<protein>
    <recommendedName>
        <fullName evidence="4">Secreted protein</fullName>
    </recommendedName>
</protein>
<evidence type="ECO:0008006" key="4">
    <source>
        <dbReference type="Google" id="ProtNLM"/>
    </source>
</evidence>
<proteinExistence type="predicted"/>
<comment type="caution">
    <text evidence="2">The sequence shown here is derived from an EMBL/GenBank/DDBJ whole genome shotgun (WGS) entry which is preliminary data.</text>
</comment>
<keyword evidence="1" id="KW-0732">Signal</keyword>
<feature type="chain" id="PRO_5045608824" description="Secreted protein" evidence="1">
    <location>
        <begin position="18"/>
        <end position="123"/>
    </location>
</feature>
<keyword evidence="3" id="KW-1185">Reference proteome</keyword>
<dbReference type="EMBL" id="JASCZI010061074">
    <property type="protein sequence ID" value="MED6137521.1"/>
    <property type="molecule type" value="Genomic_DNA"/>
</dbReference>
<reference evidence="2 3" key="1">
    <citation type="journal article" date="2023" name="Plants (Basel)">
        <title>Bridging the Gap: Combining Genomics and Transcriptomics Approaches to Understand Stylosanthes scabra, an Orphan Legume from the Brazilian Caatinga.</title>
        <authorList>
            <person name="Ferreira-Neto J.R.C."/>
            <person name="da Silva M.D."/>
            <person name="Binneck E."/>
            <person name="de Melo N.F."/>
            <person name="da Silva R.H."/>
            <person name="de Melo A.L.T.M."/>
            <person name="Pandolfi V."/>
            <person name="Bustamante F.O."/>
            <person name="Brasileiro-Vidal A.C."/>
            <person name="Benko-Iseppon A.M."/>
        </authorList>
    </citation>
    <scope>NUCLEOTIDE SEQUENCE [LARGE SCALE GENOMIC DNA]</scope>
    <source>
        <tissue evidence="2">Leaves</tissue>
    </source>
</reference>
<name>A0ABU6SM76_9FABA</name>
<sequence>MLLNIVIVIVIILFLAALPHSHSPLSDFTLTRSELSLTLLHDLNPPSQSIHSLHTTTTYFPPTTLQGSSFVGTLLAGNNRRFPFCPWKIGFPSKSFTHSARRSARRLLRSDRRCRRVIVAFLV</sequence>
<evidence type="ECO:0000313" key="3">
    <source>
        <dbReference type="Proteomes" id="UP001341840"/>
    </source>
</evidence>
<evidence type="ECO:0000313" key="2">
    <source>
        <dbReference type="EMBL" id="MED6137521.1"/>
    </source>
</evidence>
<evidence type="ECO:0000256" key="1">
    <source>
        <dbReference type="SAM" id="SignalP"/>
    </source>
</evidence>
<gene>
    <name evidence="2" type="ORF">PIB30_065735</name>
</gene>
<dbReference type="Proteomes" id="UP001341840">
    <property type="component" value="Unassembled WGS sequence"/>
</dbReference>
<feature type="signal peptide" evidence="1">
    <location>
        <begin position="1"/>
        <end position="17"/>
    </location>
</feature>
<accession>A0ABU6SM76</accession>